<dbReference type="EMBL" id="HBIZ01027946">
    <property type="protein sequence ID" value="CAE0765132.1"/>
    <property type="molecule type" value="Transcribed_RNA"/>
</dbReference>
<accession>A0A7S4F0Z2</accession>
<proteinExistence type="predicted"/>
<dbReference type="AlphaFoldDB" id="A0A7S4F0Z2"/>
<sequence length="100" mass="10903">MGSAGTASFLNVDESHSRRELLHFADDGRLVQAARRSVVVEGGGCVRGVNAEAACIICLLDQWGHQERCSQDRPAGWELGLASPLFLVLQCTMQHLRITL</sequence>
<evidence type="ECO:0000313" key="1">
    <source>
        <dbReference type="EMBL" id="CAE0765132.1"/>
    </source>
</evidence>
<reference evidence="1" key="1">
    <citation type="submission" date="2021-01" db="EMBL/GenBank/DDBJ databases">
        <authorList>
            <person name="Corre E."/>
            <person name="Pelletier E."/>
            <person name="Niang G."/>
            <person name="Scheremetjew M."/>
            <person name="Finn R."/>
            <person name="Kale V."/>
            <person name="Holt S."/>
            <person name="Cochrane G."/>
            <person name="Meng A."/>
            <person name="Brown T."/>
            <person name="Cohen L."/>
        </authorList>
    </citation>
    <scope>NUCLEOTIDE SEQUENCE</scope>
    <source>
        <strain evidence="1">CCMP645</strain>
    </source>
</reference>
<gene>
    <name evidence="1" type="ORF">PCAR00345_LOCUS17744</name>
</gene>
<protein>
    <submittedName>
        <fullName evidence="1">Uncharacterized protein</fullName>
    </submittedName>
</protein>
<name>A0A7S4F0Z2_CHRCT</name>
<organism evidence="1">
    <name type="scientific">Chrysotila carterae</name>
    <name type="common">Marine alga</name>
    <name type="synonym">Syracosphaera carterae</name>
    <dbReference type="NCBI Taxonomy" id="13221"/>
    <lineage>
        <taxon>Eukaryota</taxon>
        <taxon>Haptista</taxon>
        <taxon>Haptophyta</taxon>
        <taxon>Prymnesiophyceae</taxon>
        <taxon>Isochrysidales</taxon>
        <taxon>Isochrysidaceae</taxon>
        <taxon>Chrysotila</taxon>
    </lineage>
</organism>